<feature type="region of interest" description="Disordered" evidence="2">
    <location>
        <begin position="778"/>
        <end position="805"/>
    </location>
</feature>
<dbReference type="InterPro" id="IPR045055">
    <property type="entry name" value="DNA2/NAM7-like"/>
</dbReference>
<comment type="subcellular location">
    <subcellularLocation>
        <location evidence="1">Nucleus</location>
    </subcellularLocation>
</comment>
<sequence length="1422" mass="164268">MYQKTTLPLHAAPSEVVAHGAPSNKLRNLTLTDIQSDSISKLAEKHFGKSGKTEWDPSVVETIMETELVPSNYDPKKLMLLEFAQYLEKYLWPYFDSETASLNHILSICLVVNEKFRQRVSPWDAFSSDAAKFASFFGRVTRLAVSSADKKLTLNIRRSLLLFLIHSFQSLENPLVRPECLKLVSISIWSNLAYDSRRESILTEFAPLRKLWNTSQKKLDASDESTKEKLVFERECLSNLMKDFIEIVYRIPKEGNVGEDLIKYAERFLEFLIDLEAQLPTRRFFSTLLDDHQVVVLCKLAPFMERKDKDVELIKQLLETLSFYAKFEINDQTGLALTDIEMTDAHCAQLIQLQHIVFRQFREEITELPLANLASIETRTDLLWHFEPLSVDVLTRLCKAVDVRSEFLVEGVTPFVDRKKLLLEGLVSKYEKRLSQIEKINGLPLYPDEETLFSDGLVQTQFYTSDRPLSLPKLNLQFLTIHDYLLRNFTLFRLESSYEIRQDIEDVVKRLNPRLTYPDRTTEFAGWARMAVNIENFNIVDVARPNLGEDKPAHVKADITYDVGKFTDSIRREWDNLRKHDVLFLLTIQANEESSHRYDDSSDFKSHYGIKYVRGCEIMDIVGSDGRPIDEVNKPNIEDKQRRWSGSTRTLRVELDPNQYKEDMQAFNKKRREDVHETFNILVRRRPQENNFKAVLETIRDLMQSDLVVPEWLQKVFLGYGDPSSANYTKLPNRIRELNFRDTFLNWDHLKESFPGKIVKPVDNSEETLEPPFVIYSVESTEGEQAPQKKKKKSKKSDMVQDEQPEVLEVSTYKVPNMGPYPQDIPKKNTVPFTPVQVESIRSGMSHGLTMVVGPPGTGKTDVAVQTIANLYHNYPNQHTLVVTHSNQALNQIFEKIMELDIDSRHLVRLGHGEEELNTNLSFSKYGRVTSFLERRIELLAEVNRLALSLGIPGEHGSTCETAGYFYRFHVLAYWEPYITRIENGTFEEIRDQFPFAYFFANAPNPLFTDDMSADEALEVSKGCFRHLEKMFAELEEIRAFELLRSGYDRANYLLTKEAKIIAMTCTHAALKRRELVGLNFKYDNVVMEEAGQILEVETFIPLLLQEPEDGVNRLKRVIMIGDHNQLPPVVKNLAFQQYGNMEQSLFTRFVRLGVPTLQLDAQGRARSSIAKLYSWRYNHLGDLPKISQAEEYARANAGFTYDYQLVNVGKFQGHGETEPVPYFYQNLGEAEYVVAAYQYMRLNGYPADKISILTTYNGQKALINDVLQRRCAWNPFFGKPAAVTTVDQYQGQQNDYVLLSLVRTKAVGHIRDVRRLIVAVSRARLGLYVFCRKELFENCYELRPVFEQLLNRPTKLCLEPRESYPAKRNIDQSVDKTEIENVEEMGKIVFKLSQEQLETLRAEQENVMQEDVEVDAMETDQ</sequence>
<reference evidence="8 9" key="1">
    <citation type="submission" date="2024-04" db="EMBL/GenBank/DDBJ databases">
        <title>Symmetric and asymmetric DNA N6-adenine methylation regulates different biological responses in Mucorales.</title>
        <authorList>
            <consortium name="Lawrence Berkeley National Laboratory"/>
            <person name="Lax C."/>
            <person name="Mondo S.J."/>
            <person name="Osorio-Concepcion M."/>
            <person name="Muszewska A."/>
            <person name="Corrochano-Luque M."/>
            <person name="Gutierrez G."/>
            <person name="Riley R."/>
            <person name="Lipzen A."/>
            <person name="Guo J."/>
            <person name="Hundley H."/>
            <person name="Amirebrahimi M."/>
            <person name="Ng V."/>
            <person name="Lorenzo-Gutierrez D."/>
            <person name="Binder U."/>
            <person name="Yang J."/>
            <person name="Song Y."/>
            <person name="Canovas D."/>
            <person name="Navarro E."/>
            <person name="Freitag M."/>
            <person name="Gabaldon T."/>
            <person name="Grigoriev I.V."/>
            <person name="Corrochano L.M."/>
            <person name="Nicolas F.E."/>
            <person name="Garre V."/>
        </authorList>
    </citation>
    <scope>NUCLEOTIDE SEQUENCE [LARGE SCALE GENOMIC DNA]</scope>
    <source>
        <strain evidence="8 9">L51</strain>
    </source>
</reference>
<dbReference type="PANTHER" id="PTHR10887:SF5">
    <property type="entry name" value="RNA HELICASE AQUARIUS"/>
    <property type="match status" value="1"/>
</dbReference>
<dbReference type="PIRSF" id="PIRSF038901">
    <property type="entry name" value="AQR_cwf11"/>
    <property type="match status" value="1"/>
</dbReference>
<dbReference type="InterPro" id="IPR027417">
    <property type="entry name" value="P-loop_NTPase"/>
</dbReference>
<dbReference type="EMBL" id="JBCLYO010000001">
    <property type="protein sequence ID" value="KAL0096664.1"/>
    <property type="molecule type" value="Genomic_DNA"/>
</dbReference>
<gene>
    <name evidence="8" type="ORF">J3Q64DRAFT_1029839</name>
</gene>
<keyword evidence="1" id="KW-0507">mRNA processing</keyword>
<evidence type="ECO:0000259" key="4">
    <source>
        <dbReference type="Pfam" id="PF13087"/>
    </source>
</evidence>
<evidence type="ECO:0000259" key="6">
    <source>
        <dbReference type="Pfam" id="PF21143"/>
    </source>
</evidence>
<dbReference type="InterPro" id="IPR047187">
    <property type="entry name" value="SF1_C_Upf1"/>
</dbReference>
<name>A0ABR3BCS6_PHYBL</name>
<feature type="domain" description="RNA helicase aquarius beta-barrel" evidence="6">
    <location>
        <begin position="513"/>
        <end position="685"/>
    </location>
</feature>
<comment type="function">
    <text evidence="1">Involved in mRNA splicing where it associates with cdc5 and the other cwf proteins as part of the spliceosome.</text>
</comment>
<dbReference type="InterPro" id="IPR048966">
    <property type="entry name" value="Aquarius_b-barrel"/>
</dbReference>
<dbReference type="InterPro" id="IPR026300">
    <property type="entry name" value="CWF11_fam"/>
</dbReference>
<keyword evidence="9" id="KW-1185">Reference proteome</keyword>
<dbReference type="Pfam" id="PF13086">
    <property type="entry name" value="AAA_11"/>
    <property type="match status" value="1"/>
</dbReference>
<comment type="subunit">
    <text evidence="1">Belongs to the 40S cdc5-associated complex (or cwf complex), a spliceosome sub-complex reminiscent of a late-stage spliceosome.</text>
</comment>
<dbReference type="Pfam" id="PF21144">
    <property type="entry name" value="Aquarius_N_3rd"/>
    <property type="match status" value="1"/>
</dbReference>
<dbReference type="InterPro" id="IPR041679">
    <property type="entry name" value="DNA2/NAM7-like_C"/>
</dbReference>
<dbReference type="Pfam" id="PF13087">
    <property type="entry name" value="AAA_12"/>
    <property type="match status" value="1"/>
</dbReference>
<comment type="caution">
    <text evidence="8">The sequence shown here is derived from an EMBL/GenBank/DDBJ whole genome shotgun (WGS) entry which is preliminary data.</text>
</comment>
<accession>A0ABR3BCS6</accession>
<dbReference type="Pfam" id="PF21143">
    <property type="entry name" value="Aquarius_N_2nd"/>
    <property type="match status" value="1"/>
</dbReference>
<evidence type="ECO:0000313" key="9">
    <source>
        <dbReference type="Proteomes" id="UP001448207"/>
    </source>
</evidence>
<evidence type="ECO:0000259" key="3">
    <source>
        <dbReference type="Pfam" id="PF13086"/>
    </source>
</evidence>
<evidence type="ECO:0000259" key="7">
    <source>
        <dbReference type="Pfam" id="PF21144"/>
    </source>
</evidence>
<dbReference type="Gene3D" id="3.40.50.300">
    <property type="entry name" value="P-loop containing nucleotide triphosphate hydrolases"/>
    <property type="match status" value="2"/>
</dbReference>
<feature type="domain" description="RNA helicase aquarius N-terminal" evidence="5">
    <location>
        <begin position="39"/>
        <end position="433"/>
    </location>
</feature>
<feature type="domain" description="DNA2/NAM7 helicase-like C-terminal" evidence="4">
    <location>
        <begin position="1142"/>
        <end position="1334"/>
    </location>
</feature>
<dbReference type="InterPro" id="IPR048967">
    <property type="entry name" value="Aquarius_insert"/>
</dbReference>
<dbReference type="Pfam" id="PF16399">
    <property type="entry name" value="Aquarius_N_1st"/>
    <property type="match status" value="1"/>
</dbReference>
<evidence type="ECO:0000259" key="5">
    <source>
        <dbReference type="Pfam" id="PF16399"/>
    </source>
</evidence>
<keyword evidence="1" id="KW-0539">Nucleus</keyword>
<evidence type="ECO:0000256" key="2">
    <source>
        <dbReference type="SAM" id="MobiDB-lite"/>
    </source>
</evidence>
<protein>
    <recommendedName>
        <fullName evidence="1">Pre-mRNA-splicing factor</fullName>
    </recommendedName>
</protein>
<organism evidence="8 9">
    <name type="scientific">Phycomyces blakesleeanus</name>
    <dbReference type="NCBI Taxonomy" id="4837"/>
    <lineage>
        <taxon>Eukaryota</taxon>
        <taxon>Fungi</taxon>
        <taxon>Fungi incertae sedis</taxon>
        <taxon>Mucoromycota</taxon>
        <taxon>Mucoromycotina</taxon>
        <taxon>Mucoromycetes</taxon>
        <taxon>Mucorales</taxon>
        <taxon>Phycomycetaceae</taxon>
        <taxon>Phycomyces</taxon>
    </lineage>
</organism>
<evidence type="ECO:0000313" key="8">
    <source>
        <dbReference type="EMBL" id="KAL0096664.1"/>
    </source>
</evidence>
<feature type="domain" description="RNA helicase aquarius insertion" evidence="7">
    <location>
        <begin position="733"/>
        <end position="824"/>
    </location>
</feature>
<evidence type="ECO:0000256" key="1">
    <source>
        <dbReference type="PIRNR" id="PIRNR038901"/>
    </source>
</evidence>
<dbReference type="PANTHER" id="PTHR10887">
    <property type="entry name" value="DNA2/NAM7 HELICASE FAMILY"/>
    <property type="match status" value="1"/>
</dbReference>
<dbReference type="CDD" id="cd18808">
    <property type="entry name" value="SF1_C_Upf1"/>
    <property type="match status" value="1"/>
</dbReference>
<feature type="domain" description="DNA2/NAM7 helicase helicase" evidence="3">
    <location>
        <begin position="837"/>
        <end position="1132"/>
    </location>
</feature>
<proteinExistence type="inferred from homology"/>
<comment type="similarity">
    <text evidence="1">Belongs to the CWF11 family.</text>
</comment>
<dbReference type="InterPro" id="IPR041677">
    <property type="entry name" value="DNA2/NAM7_AAA_11"/>
</dbReference>
<dbReference type="InterPro" id="IPR032174">
    <property type="entry name" value="Aquarius_N"/>
</dbReference>
<dbReference type="SUPFAM" id="SSF52540">
    <property type="entry name" value="P-loop containing nucleoside triphosphate hydrolases"/>
    <property type="match status" value="1"/>
</dbReference>
<dbReference type="Proteomes" id="UP001448207">
    <property type="component" value="Unassembled WGS sequence"/>
</dbReference>
<dbReference type="CDD" id="cd17935">
    <property type="entry name" value="EEXXQc_AQR"/>
    <property type="match status" value="1"/>
</dbReference>
<keyword evidence="1" id="KW-0508">mRNA splicing</keyword>